<feature type="transmembrane region" description="Helical" evidence="1">
    <location>
        <begin position="77"/>
        <end position="100"/>
    </location>
</feature>
<evidence type="ECO:0000313" key="2">
    <source>
        <dbReference type="EMBL" id="GGQ96807.1"/>
    </source>
</evidence>
<evidence type="ECO:0000313" key="3">
    <source>
        <dbReference type="Proteomes" id="UP000603865"/>
    </source>
</evidence>
<keyword evidence="1" id="KW-0812">Transmembrane</keyword>
<dbReference type="RefSeq" id="WP_189088062.1">
    <property type="nucleotide sequence ID" value="NZ_BMQL01000002.1"/>
</dbReference>
<keyword evidence="1" id="KW-1133">Transmembrane helix</keyword>
<name>A0A918F351_9DEIO</name>
<dbReference type="Proteomes" id="UP000603865">
    <property type="component" value="Unassembled WGS sequence"/>
</dbReference>
<organism evidence="2 3">
    <name type="scientific">Deinococcus ruber</name>
    <dbReference type="NCBI Taxonomy" id="1848197"/>
    <lineage>
        <taxon>Bacteria</taxon>
        <taxon>Thermotogati</taxon>
        <taxon>Deinococcota</taxon>
        <taxon>Deinococci</taxon>
        <taxon>Deinococcales</taxon>
        <taxon>Deinococcaceae</taxon>
        <taxon>Deinococcus</taxon>
    </lineage>
</organism>
<sequence length="113" mass="11976">MAAAGLPYSVSALLSGHTPLYLGLSLLALALACFAVWLSWRVWKDPALRTLNPFALLLFPAIGSAALSRMIRTLERGGALGIFDVIEVGGLIVGLSPLFFHPSGFRRLLKGGA</sequence>
<feature type="transmembrane region" description="Helical" evidence="1">
    <location>
        <begin position="20"/>
        <end position="39"/>
    </location>
</feature>
<accession>A0A918F351</accession>
<protein>
    <submittedName>
        <fullName evidence="2">Uncharacterized protein</fullName>
    </submittedName>
</protein>
<reference evidence="2" key="2">
    <citation type="submission" date="2020-09" db="EMBL/GenBank/DDBJ databases">
        <authorList>
            <person name="Sun Q."/>
            <person name="Ohkuma M."/>
        </authorList>
    </citation>
    <scope>NUCLEOTIDE SEQUENCE</scope>
    <source>
        <strain evidence="2">JCM 31311</strain>
    </source>
</reference>
<gene>
    <name evidence="2" type="ORF">GCM10008957_06350</name>
</gene>
<keyword evidence="1" id="KW-0472">Membrane</keyword>
<keyword evidence="3" id="KW-1185">Reference proteome</keyword>
<dbReference type="AlphaFoldDB" id="A0A918F351"/>
<dbReference type="EMBL" id="BMQL01000002">
    <property type="protein sequence ID" value="GGQ96807.1"/>
    <property type="molecule type" value="Genomic_DNA"/>
</dbReference>
<comment type="caution">
    <text evidence="2">The sequence shown here is derived from an EMBL/GenBank/DDBJ whole genome shotgun (WGS) entry which is preliminary data.</text>
</comment>
<reference evidence="2" key="1">
    <citation type="journal article" date="2014" name="Int. J. Syst. Evol. Microbiol.">
        <title>Complete genome sequence of Corynebacterium casei LMG S-19264T (=DSM 44701T), isolated from a smear-ripened cheese.</title>
        <authorList>
            <consortium name="US DOE Joint Genome Institute (JGI-PGF)"/>
            <person name="Walter F."/>
            <person name="Albersmeier A."/>
            <person name="Kalinowski J."/>
            <person name="Ruckert C."/>
        </authorList>
    </citation>
    <scope>NUCLEOTIDE SEQUENCE</scope>
    <source>
        <strain evidence="2">JCM 31311</strain>
    </source>
</reference>
<evidence type="ECO:0000256" key="1">
    <source>
        <dbReference type="SAM" id="Phobius"/>
    </source>
</evidence>
<proteinExistence type="predicted"/>